<sequence length="50" mass="5647">MVGYPKIASTHSLKAFCSSLFQVMPLLLLSIRYKILFCDIVQSCIMHALD</sequence>
<evidence type="ECO:0000313" key="1">
    <source>
        <dbReference type="EMBL" id="RHN58935.1"/>
    </source>
</evidence>
<dbReference type="EMBL" id="PSQE01000004">
    <property type="protein sequence ID" value="RHN58935.1"/>
    <property type="molecule type" value="Genomic_DNA"/>
</dbReference>
<organism evidence="1 2">
    <name type="scientific">Medicago truncatula</name>
    <name type="common">Barrel medic</name>
    <name type="synonym">Medicago tribuloides</name>
    <dbReference type="NCBI Taxonomy" id="3880"/>
    <lineage>
        <taxon>Eukaryota</taxon>
        <taxon>Viridiplantae</taxon>
        <taxon>Streptophyta</taxon>
        <taxon>Embryophyta</taxon>
        <taxon>Tracheophyta</taxon>
        <taxon>Spermatophyta</taxon>
        <taxon>Magnoliopsida</taxon>
        <taxon>eudicotyledons</taxon>
        <taxon>Gunneridae</taxon>
        <taxon>Pentapetalae</taxon>
        <taxon>rosids</taxon>
        <taxon>fabids</taxon>
        <taxon>Fabales</taxon>
        <taxon>Fabaceae</taxon>
        <taxon>Papilionoideae</taxon>
        <taxon>50 kb inversion clade</taxon>
        <taxon>NPAAA clade</taxon>
        <taxon>Hologalegina</taxon>
        <taxon>IRL clade</taxon>
        <taxon>Trifolieae</taxon>
        <taxon>Medicago</taxon>
    </lineage>
</organism>
<proteinExistence type="predicted"/>
<reference evidence="2" key="1">
    <citation type="journal article" date="2018" name="Nat. Plants">
        <title>Whole-genome landscape of Medicago truncatula symbiotic genes.</title>
        <authorList>
            <person name="Pecrix Y."/>
            <person name="Staton S.E."/>
            <person name="Sallet E."/>
            <person name="Lelandais-Briere C."/>
            <person name="Moreau S."/>
            <person name="Carrere S."/>
            <person name="Blein T."/>
            <person name="Jardinaud M.F."/>
            <person name="Latrasse D."/>
            <person name="Zouine M."/>
            <person name="Zahm M."/>
            <person name="Kreplak J."/>
            <person name="Mayjonade B."/>
            <person name="Satge C."/>
            <person name="Perez M."/>
            <person name="Cauet S."/>
            <person name="Marande W."/>
            <person name="Chantry-Darmon C."/>
            <person name="Lopez-Roques C."/>
            <person name="Bouchez O."/>
            <person name="Berard A."/>
            <person name="Debelle F."/>
            <person name="Munos S."/>
            <person name="Bendahmane A."/>
            <person name="Berges H."/>
            <person name="Niebel A."/>
            <person name="Buitink J."/>
            <person name="Frugier F."/>
            <person name="Benhamed M."/>
            <person name="Crespi M."/>
            <person name="Gouzy J."/>
            <person name="Gamas P."/>
        </authorList>
    </citation>
    <scope>NUCLEOTIDE SEQUENCE [LARGE SCALE GENOMIC DNA]</scope>
    <source>
        <strain evidence="2">cv. Jemalong A17</strain>
    </source>
</reference>
<name>A0A396I5L4_MEDTR</name>
<accession>A0A396I5L4</accession>
<dbReference type="Proteomes" id="UP000265566">
    <property type="component" value="Chromosome 4"/>
</dbReference>
<comment type="caution">
    <text evidence="1">The sequence shown here is derived from an EMBL/GenBank/DDBJ whole genome shotgun (WGS) entry which is preliminary data.</text>
</comment>
<dbReference type="Gramene" id="rna20892">
    <property type="protein sequence ID" value="RHN58935.1"/>
    <property type="gene ID" value="gene20892"/>
</dbReference>
<evidence type="ECO:0000313" key="2">
    <source>
        <dbReference type="Proteomes" id="UP000265566"/>
    </source>
</evidence>
<dbReference type="AlphaFoldDB" id="A0A396I5L4"/>
<protein>
    <submittedName>
        <fullName evidence="1">Uncharacterized protein</fullName>
    </submittedName>
</protein>
<gene>
    <name evidence="1" type="ORF">MtrunA17_Chr4g0007741</name>
</gene>